<comment type="caution">
    <text evidence="2">The sequence shown here is derived from an EMBL/GenBank/DDBJ whole genome shotgun (WGS) entry which is preliminary data.</text>
</comment>
<evidence type="ECO:0000313" key="2">
    <source>
        <dbReference type="EMBL" id="GGG37595.1"/>
    </source>
</evidence>
<evidence type="ECO:0000259" key="1">
    <source>
        <dbReference type="Pfam" id="PF22917"/>
    </source>
</evidence>
<evidence type="ECO:0000313" key="3">
    <source>
        <dbReference type="Proteomes" id="UP000597507"/>
    </source>
</evidence>
<dbReference type="Pfam" id="PF22917">
    <property type="entry name" value="PRISE"/>
    <property type="match status" value="1"/>
</dbReference>
<dbReference type="SUPFAM" id="SSF51735">
    <property type="entry name" value="NAD(P)-binding Rossmann-fold domains"/>
    <property type="match status" value="1"/>
</dbReference>
<accession>A0A8J3ECR3</accession>
<dbReference type="CDD" id="cd08948">
    <property type="entry name" value="5beta-POR_like_SDR_a"/>
    <property type="match status" value="1"/>
</dbReference>
<dbReference type="PANTHER" id="PTHR32487:SF0">
    <property type="entry name" value="3-OXO-DELTA(4,5)-STEROID 5-BETA-REDUCTASE"/>
    <property type="match status" value="1"/>
</dbReference>
<protein>
    <recommendedName>
        <fullName evidence="1">PRISE-like Rossmann-fold domain-containing protein</fullName>
    </recommendedName>
</protein>
<gene>
    <name evidence="2" type="ORF">GCM10010964_26780</name>
</gene>
<proteinExistence type="predicted"/>
<dbReference type="Gene3D" id="3.40.50.720">
    <property type="entry name" value="NAD(P)-binding Rossmann-like Domain"/>
    <property type="match status" value="1"/>
</dbReference>
<name>A0A8J3ECR3_9PROT</name>
<reference evidence="2 3" key="1">
    <citation type="journal article" date="2014" name="Int. J. Syst. Evol. Microbiol.">
        <title>Complete genome sequence of Corynebacterium casei LMG S-19264T (=DSM 44701T), isolated from a smear-ripened cheese.</title>
        <authorList>
            <consortium name="US DOE Joint Genome Institute (JGI-PGF)"/>
            <person name="Walter F."/>
            <person name="Albersmeier A."/>
            <person name="Kalinowski J."/>
            <person name="Ruckert C."/>
        </authorList>
    </citation>
    <scope>NUCLEOTIDE SEQUENCE [LARGE SCALE GENOMIC DNA]</scope>
    <source>
        <strain evidence="2 3">CGMCC 1.16330</strain>
    </source>
</reference>
<dbReference type="InterPro" id="IPR055222">
    <property type="entry name" value="PRISE-like_Rossmann-fold"/>
</dbReference>
<dbReference type="InterPro" id="IPR036291">
    <property type="entry name" value="NAD(P)-bd_dom_sf"/>
</dbReference>
<organism evidence="2 3">
    <name type="scientific">Caldovatus sediminis</name>
    <dbReference type="NCBI Taxonomy" id="2041189"/>
    <lineage>
        <taxon>Bacteria</taxon>
        <taxon>Pseudomonadati</taxon>
        <taxon>Pseudomonadota</taxon>
        <taxon>Alphaproteobacteria</taxon>
        <taxon>Acetobacterales</taxon>
        <taxon>Roseomonadaceae</taxon>
        <taxon>Caldovatus</taxon>
    </lineage>
</organism>
<feature type="domain" description="PRISE-like Rossmann-fold" evidence="1">
    <location>
        <begin position="58"/>
        <end position="301"/>
    </location>
</feature>
<dbReference type="PANTHER" id="PTHR32487">
    <property type="entry name" value="3-OXO-DELTA(4,5)-STEROID 5-BETA-REDUCTASE"/>
    <property type="match status" value="1"/>
</dbReference>
<keyword evidence="3" id="KW-1185">Reference proteome</keyword>
<dbReference type="Proteomes" id="UP000597507">
    <property type="component" value="Unassembled WGS sequence"/>
</dbReference>
<dbReference type="EMBL" id="BMKS01000007">
    <property type="protein sequence ID" value="GGG37595.1"/>
    <property type="molecule type" value="Genomic_DNA"/>
</dbReference>
<dbReference type="AlphaFoldDB" id="A0A8J3ECR3"/>
<dbReference type="RefSeq" id="WP_188900998.1">
    <property type="nucleotide sequence ID" value="NZ_BMKS01000007.1"/>
</dbReference>
<sequence>MATAGRVLIAGALGIVGRAVLEHYEALPGWEIVALSRRAPDFPTRARFVSADLRDAADCRARLGGLRDVTHIVYCALHEKPELGKGWLESDQIATNAAMLAHLMDAVEPGNPGLRHVALLQGTKAYGVHLGQMPIPGKESAPRHIHPNFYWAQEDFIRARQAAGAGWSWTVLRPQAVIGYAAGSAMNLLAAMGAYAAISRELGLPLVWPGSGTRLTEATDARLLARAIAWAGASPAAANEIFNVTNGDVFDWQSLFPVLARVFGMEIGAPHPMSLVAVMADKAPVWRRIVERYGLAAPELDAMIGTSWQFADFAFSRPGQTASILSTVKIRQAGFGDCVDSAEMLEWWLRALQRRRILPP</sequence>